<dbReference type="Proteomes" id="UP000317648">
    <property type="component" value="Chromosome"/>
</dbReference>
<evidence type="ECO:0000313" key="6">
    <source>
        <dbReference type="Proteomes" id="UP000317648"/>
    </source>
</evidence>
<keyword evidence="6" id="KW-1185">Reference proteome</keyword>
<dbReference type="SUPFAM" id="SSF111369">
    <property type="entry name" value="HlyD-like secretion proteins"/>
    <property type="match status" value="1"/>
</dbReference>
<dbReference type="GO" id="GO:0015679">
    <property type="term" value="P:plasma membrane copper ion transport"/>
    <property type="evidence" value="ECO:0007669"/>
    <property type="project" value="TreeGrafter"/>
</dbReference>
<dbReference type="PANTHER" id="PTHR30097:SF4">
    <property type="entry name" value="SLR6042 PROTEIN"/>
    <property type="match status" value="1"/>
</dbReference>
<evidence type="ECO:0000313" key="5">
    <source>
        <dbReference type="EMBL" id="QDU99024.1"/>
    </source>
</evidence>
<feature type="transmembrane region" description="Helical" evidence="3">
    <location>
        <begin position="422"/>
        <end position="444"/>
    </location>
</feature>
<evidence type="ECO:0000256" key="2">
    <source>
        <dbReference type="SAM" id="Coils"/>
    </source>
</evidence>
<feature type="coiled-coil region" evidence="2">
    <location>
        <begin position="492"/>
        <end position="552"/>
    </location>
</feature>
<dbReference type="Gene3D" id="2.40.50.100">
    <property type="match status" value="1"/>
</dbReference>
<keyword evidence="2" id="KW-0175">Coiled coil</keyword>
<keyword evidence="3" id="KW-1133">Transmembrane helix</keyword>
<reference evidence="5 6" key="1">
    <citation type="submission" date="2019-02" db="EMBL/GenBank/DDBJ databases">
        <title>Deep-cultivation of Planctomycetes and their phenomic and genomic characterization uncovers novel biology.</title>
        <authorList>
            <person name="Wiegand S."/>
            <person name="Jogler M."/>
            <person name="Boedeker C."/>
            <person name="Pinto D."/>
            <person name="Vollmers J."/>
            <person name="Rivas-Marin E."/>
            <person name="Kohn T."/>
            <person name="Peeters S.H."/>
            <person name="Heuer A."/>
            <person name="Rast P."/>
            <person name="Oberbeckmann S."/>
            <person name="Bunk B."/>
            <person name="Jeske O."/>
            <person name="Meyerdierks A."/>
            <person name="Storesund J.E."/>
            <person name="Kallscheuer N."/>
            <person name="Luecker S."/>
            <person name="Lage O.M."/>
            <person name="Pohl T."/>
            <person name="Merkel B.J."/>
            <person name="Hornburger P."/>
            <person name="Mueller R.-W."/>
            <person name="Bruemmer F."/>
            <person name="Labrenz M."/>
            <person name="Spormann A.M."/>
            <person name="Op den Camp H."/>
            <person name="Overmann J."/>
            <person name="Amann R."/>
            <person name="Jetten M.S.M."/>
            <person name="Mascher T."/>
            <person name="Medema M.H."/>
            <person name="Devos D.P."/>
            <person name="Kaster A.-K."/>
            <person name="Ovreas L."/>
            <person name="Rohde M."/>
            <person name="Galperin M.Y."/>
            <person name="Jogler C."/>
        </authorList>
    </citation>
    <scope>NUCLEOTIDE SEQUENCE [LARGE SCALE GENOMIC DNA]</scope>
    <source>
        <strain evidence="5 6">Pla85_3_4</strain>
    </source>
</reference>
<accession>A0A518E4L7</accession>
<feature type="transmembrane region" description="Helical" evidence="3">
    <location>
        <begin position="193"/>
        <end position="214"/>
    </location>
</feature>
<dbReference type="PANTHER" id="PTHR30097">
    <property type="entry name" value="CATION EFFLUX SYSTEM PROTEIN CUSB"/>
    <property type="match status" value="1"/>
</dbReference>
<keyword evidence="3" id="KW-0472">Membrane</keyword>
<dbReference type="EMBL" id="CP036433">
    <property type="protein sequence ID" value="QDU99024.1"/>
    <property type="molecule type" value="Genomic_DNA"/>
</dbReference>
<feature type="transmembrane region" description="Helical" evidence="3">
    <location>
        <begin position="253"/>
        <end position="275"/>
    </location>
</feature>
<gene>
    <name evidence="5" type="ORF">Pla8534_69350</name>
</gene>
<dbReference type="GO" id="GO:0060003">
    <property type="term" value="P:copper ion export"/>
    <property type="evidence" value="ECO:0007669"/>
    <property type="project" value="TreeGrafter"/>
</dbReference>
<name>A0A518E4L7_9BACT</name>
<dbReference type="Pfam" id="PF25973">
    <property type="entry name" value="BSH_CzcB"/>
    <property type="match status" value="1"/>
</dbReference>
<dbReference type="RefSeq" id="WP_145058718.1">
    <property type="nucleotide sequence ID" value="NZ_CP036433.1"/>
</dbReference>
<dbReference type="AlphaFoldDB" id="A0A518E4L7"/>
<evidence type="ECO:0000256" key="1">
    <source>
        <dbReference type="ARBA" id="ARBA00022448"/>
    </source>
</evidence>
<dbReference type="OrthoDB" id="9759690at2"/>
<evidence type="ECO:0000256" key="3">
    <source>
        <dbReference type="SAM" id="Phobius"/>
    </source>
</evidence>
<dbReference type="InterPro" id="IPR051909">
    <property type="entry name" value="MFP_Cation_Efflux"/>
</dbReference>
<feature type="transmembrane region" description="Helical" evidence="3">
    <location>
        <begin position="152"/>
        <end position="173"/>
    </location>
</feature>
<feature type="transmembrane region" description="Helical" evidence="3">
    <location>
        <begin position="359"/>
        <end position="382"/>
    </location>
</feature>
<protein>
    <submittedName>
        <fullName evidence="5">Peptidase family M50</fullName>
    </submittedName>
</protein>
<proteinExistence type="predicted"/>
<feature type="domain" description="CzcB-like barrel-sandwich hybrid" evidence="4">
    <location>
        <begin position="463"/>
        <end position="583"/>
    </location>
</feature>
<feature type="transmembrane region" description="Helical" evidence="3">
    <location>
        <begin position="281"/>
        <end position="300"/>
    </location>
</feature>
<sequence length="720" mass="79217">MPVQSDPSVREFGSTRLRLRSDLIFTPQLTGDRPYYLVEDPLNSRFFRLGHVEYTLVTLLDGQTTIHDALSHLSTVLPHHQLTEADAAAHCRWLVAMDLAHTEESAQAARLAGSAQTAARQKTLAQWNPISFRLPLGRPDPMFTRLAGALGWLYSPAATAVGLLLAAVGGFLVCSRWEAFVASSQGVFAPGNWIWMVVCWVLLKIVHEISHGVVCKRYGGTVRETGVQFILLAPLAYVDVTSSWRFRSRWRRIHVAAAGMYSELVIAGIAALAWSQTGDGWLGNFCFNLILMASVTTLLFNANPLMKFDGYYMLSDALSLPNLYGNGQACLRYAACRYLLGMPAALPDWTPRESTIFHLYGWAAFAWRIVISVTMIVTAAALFHGAGVLLACLAGVLWLGLPAFHFVKFLATDEGGPQPQRLRFLLIASLATAMAVGIFGFVPWPGTIAAPGVVDYSPPQLIRASSAGFVQSIHVQSGQQVQPGELLVVLENRELVRELADLQLQIRQSELRGRQREQKGELAAEQAEEKQAEALRSQLAEKQIQVERLTVRAPCAGQVIGRNLDALQGKFLEEGDELFSLGDEAHKELRISIAQDDLEVFHHQVQQPVRIDVPGLALWRSPLEKVIPRATLTPPHPAFAAAHGGPLPVKPTAARSDGSPQDAYELLEPRFTATVRLTPAESRQLRTGQRVVVSHRALHESIGQHLYHAAAAWIRERLAS</sequence>
<keyword evidence="1" id="KW-0813">Transport</keyword>
<dbReference type="KEGG" id="lcre:Pla8534_69350"/>
<feature type="transmembrane region" description="Helical" evidence="3">
    <location>
        <begin position="388"/>
        <end position="410"/>
    </location>
</feature>
<keyword evidence="3" id="KW-0812">Transmembrane</keyword>
<dbReference type="GO" id="GO:0030313">
    <property type="term" value="C:cell envelope"/>
    <property type="evidence" value="ECO:0007669"/>
    <property type="project" value="TreeGrafter"/>
</dbReference>
<evidence type="ECO:0000259" key="4">
    <source>
        <dbReference type="Pfam" id="PF25973"/>
    </source>
</evidence>
<organism evidence="5 6">
    <name type="scientific">Lignipirellula cremea</name>
    <dbReference type="NCBI Taxonomy" id="2528010"/>
    <lineage>
        <taxon>Bacteria</taxon>
        <taxon>Pseudomonadati</taxon>
        <taxon>Planctomycetota</taxon>
        <taxon>Planctomycetia</taxon>
        <taxon>Pirellulales</taxon>
        <taxon>Pirellulaceae</taxon>
        <taxon>Lignipirellula</taxon>
    </lineage>
</organism>
<dbReference type="InterPro" id="IPR058647">
    <property type="entry name" value="BSH_CzcB-like"/>
</dbReference>